<reference evidence="1 2" key="1">
    <citation type="submission" date="2011-11" db="EMBL/GenBank/DDBJ databases">
        <authorList>
            <consortium name="Tuberculosis Structural Genomics Consortium"/>
            <person name="Ioerger T.R."/>
        </authorList>
    </citation>
    <scope>NUCLEOTIDE SEQUENCE [LARGE SCALE GENOMIC DNA]</scope>
    <source>
        <strain evidence="2">ATCC 19527 / DSM 44167 / CIP 105390 / JCM 6362 / NCTC 10409 / 316</strain>
    </source>
</reference>
<organism evidence="1 2">
    <name type="scientific">Mycolicibacterium thermoresistibile (strain ATCC 19527 / DSM 44167 / CIP 105390 / JCM 6362 / NCTC 10409 / 316)</name>
    <name type="common">Mycobacterium thermoresistibile</name>
    <dbReference type="NCBI Taxonomy" id="1078020"/>
    <lineage>
        <taxon>Bacteria</taxon>
        <taxon>Bacillati</taxon>
        <taxon>Actinomycetota</taxon>
        <taxon>Actinomycetes</taxon>
        <taxon>Mycobacteriales</taxon>
        <taxon>Mycobacteriaceae</taxon>
        <taxon>Mycolicibacterium</taxon>
    </lineage>
</organism>
<protein>
    <submittedName>
        <fullName evidence="1">Uncharacterized protein</fullName>
    </submittedName>
</protein>
<comment type="caution">
    <text evidence="1">The sequence shown here is derived from an EMBL/GenBank/DDBJ whole genome shotgun (WGS) entry which is preliminary data.</text>
</comment>
<dbReference type="AlphaFoldDB" id="G7CNC1"/>
<evidence type="ECO:0000313" key="2">
    <source>
        <dbReference type="Proteomes" id="UP000004915"/>
    </source>
</evidence>
<proteinExistence type="predicted"/>
<dbReference type="EMBL" id="AGVE01000055">
    <property type="protein sequence ID" value="EHI10610.1"/>
    <property type="molecule type" value="Genomic_DNA"/>
</dbReference>
<dbReference type="PATRIC" id="fig|1078020.3.peg.4465"/>
<dbReference type="Proteomes" id="UP000004915">
    <property type="component" value="Unassembled WGS sequence"/>
</dbReference>
<accession>G7CNC1</accession>
<evidence type="ECO:0000313" key="1">
    <source>
        <dbReference type="EMBL" id="EHI10610.1"/>
    </source>
</evidence>
<name>G7CNC1_MYCT3</name>
<gene>
    <name evidence="1" type="ORF">KEK_22594</name>
</gene>
<keyword evidence="2" id="KW-1185">Reference proteome</keyword>
<sequence length="35" mass="3810">MTTGADDRFRINLDPPTGCSDSYCHICPFFVTASA</sequence>